<evidence type="ECO:0000256" key="1">
    <source>
        <dbReference type="SAM" id="Phobius"/>
    </source>
</evidence>
<feature type="transmembrane region" description="Helical" evidence="1">
    <location>
        <begin position="210"/>
        <end position="227"/>
    </location>
</feature>
<feature type="transmembrane region" description="Helical" evidence="1">
    <location>
        <begin position="63"/>
        <end position="83"/>
    </location>
</feature>
<evidence type="ECO:0000313" key="3">
    <source>
        <dbReference type="EMBL" id="OGF99619.1"/>
    </source>
</evidence>
<feature type="transmembrane region" description="Helical" evidence="1">
    <location>
        <begin position="6"/>
        <end position="25"/>
    </location>
</feature>
<dbReference type="EMBL" id="MFJB01000055">
    <property type="protein sequence ID" value="OGF99619.1"/>
    <property type="molecule type" value="Genomic_DNA"/>
</dbReference>
<reference evidence="3 4" key="1">
    <citation type="journal article" date="2016" name="Nat. Commun.">
        <title>Thousands of microbial genomes shed light on interconnected biogeochemical processes in an aquifer system.</title>
        <authorList>
            <person name="Anantharaman K."/>
            <person name="Brown C.T."/>
            <person name="Hug L.A."/>
            <person name="Sharon I."/>
            <person name="Castelle C.J."/>
            <person name="Probst A.J."/>
            <person name="Thomas B.C."/>
            <person name="Singh A."/>
            <person name="Wilkins M.J."/>
            <person name="Karaoz U."/>
            <person name="Brodie E.L."/>
            <person name="Williams K.H."/>
            <person name="Hubbard S.S."/>
            <person name="Banfield J.F."/>
        </authorList>
    </citation>
    <scope>NUCLEOTIDE SEQUENCE [LARGE SCALE GENOMIC DNA]</scope>
</reference>
<dbReference type="InterPro" id="IPR037185">
    <property type="entry name" value="EmrE-like"/>
</dbReference>
<feature type="transmembrane region" description="Helical" evidence="1">
    <location>
        <begin position="166"/>
        <end position="189"/>
    </location>
</feature>
<dbReference type="AlphaFoldDB" id="A0A1F5YHJ0"/>
<comment type="caution">
    <text evidence="3">The sequence shown here is derived from an EMBL/GenBank/DDBJ whole genome shotgun (WGS) entry which is preliminary data.</text>
</comment>
<protein>
    <recommendedName>
        <fullName evidence="2">EamA domain-containing protein</fullName>
    </recommendedName>
</protein>
<name>A0A1F5YHJ0_9BACT</name>
<feature type="transmembrane region" description="Helical" evidence="1">
    <location>
        <begin position="239"/>
        <end position="255"/>
    </location>
</feature>
<dbReference type="Gene3D" id="1.10.3730.20">
    <property type="match status" value="1"/>
</dbReference>
<gene>
    <name evidence="3" type="ORF">A2153_03600</name>
</gene>
<evidence type="ECO:0000313" key="4">
    <source>
        <dbReference type="Proteomes" id="UP000177396"/>
    </source>
</evidence>
<feature type="domain" description="EamA" evidence="2">
    <location>
        <begin position="4"/>
        <end position="135"/>
    </location>
</feature>
<keyword evidence="1" id="KW-1133">Transmembrane helix</keyword>
<feature type="transmembrane region" description="Helical" evidence="1">
    <location>
        <begin position="143"/>
        <end position="160"/>
    </location>
</feature>
<dbReference type="SUPFAM" id="SSF103481">
    <property type="entry name" value="Multidrug resistance efflux transporter EmrE"/>
    <property type="match status" value="2"/>
</dbReference>
<feature type="transmembrane region" description="Helical" evidence="1">
    <location>
        <begin position="37"/>
        <end position="57"/>
    </location>
</feature>
<dbReference type="Pfam" id="PF00892">
    <property type="entry name" value="EamA"/>
    <property type="match status" value="1"/>
</dbReference>
<dbReference type="GO" id="GO:0016020">
    <property type="term" value="C:membrane"/>
    <property type="evidence" value="ECO:0007669"/>
    <property type="project" value="InterPro"/>
</dbReference>
<evidence type="ECO:0000259" key="2">
    <source>
        <dbReference type="Pfam" id="PF00892"/>
    </source>
</evidence>
<feature type="transmembrane region" description="Helical" evidence="1">
    <location>
        <begin position="118"/>
        <end position="136"/>
    </location>
</feature>
<dbReference type="InterPro" id="IPR000620">
    <property type="entry name" value="EamA_dom"/>
</dbReference>
<accession>A0A1F5YHJ0</accession>
<feature type="transmembrane region" description="Helical" evidence="1">
    <location>
        <begin position="95"/>
        <end position="112"/>
    </location>
</feature>
<keyword evidence="1" id="KW-0812">Transmembrane</keyword>
<proteinExistence type="predicted"/>
<keyword evidence="1" id="KW-0472">Membrane</keyword>
<dbReference type="Proteomes" id="UP000177396">
    <property type="component" value="Unassembled WGS sequence"/>
</dbReference>
<sequence length="281" mass="31850">MLYIYFLSVLGGLFYAVTESINKNITEEKYSAFAYGFIQYFFNFILYLIPFLFFFNLPPMQIAYLYIALAVITVLIANTLLIKAYKTEDVSNISILYRISLVVSFFLGITLLQEPFSVFKLIGVFLIAVGIIVIFYEGQQLRLSSGSVIALFSGSLFGLLSYLDKIILNVFSPLAYITLTQLSMAAVSVSIPQVRLDFLRILNKYKKKIIISRLTAVFAIYLYLISIQKGSISVVNTNFQSVYLLSTVFIGIIFLKEKKYIVKKLTGSLFCTLGIILLNFF</sequence>
<organism evidence="3 4">
    <name type="scientific">Candidatus Gottesmanbacteria bacterium RBG_16_38_7b</name>
    <dbReference type="NCBI Taxonomy" id="1798372"/>
    <lineage>
        <taxon>Bacteria</taxon>
        <taxon>Candidatus Gottesmaniibacteriota</taxon>
    </lineage>
</organism>